<proteinExistence type="predicted"/>
<dbReference type="Proteomes" id="UP000077266">
    <property type="component" value="Unassembled WGS sequence"/>
</dbReference>
<keyword evidence="2" id="KW-1185">Reference proteome</keyword>
<name>A0A166ACZ4_EXIGL</name>
<dbReference type="InterPro" id="IPR036047">
    <property type="entry name" value="F-box-like_dom_sf"/>
</dbReference>
<reference evidence="1 2" key="1">
    <citation type="journal article" date="2016" name="Mol. Biol. Evol.">
        <title>Comparative Genomics of Early-Diverging Mushroom-Forming Fungi Provides Insights into the Origins of Lignocellulose Decay Capabilities.</title>
        <authorList>
            <person name="Nagy L.G."/>
            <person name="Riley R."/>
            <person name="Tritt A."/>
            <person name="Adam C."/>
            <person name="Daum C."/>
            <person name="Floudas D."/>
            <person name="Sun H."/>
            <person name="Yadav J.S."/>
            <person name="Pangilinan J."/>
            <person name="Larsson K.H."/>
            <person name="Matsuura K."/>
            <person name="Barry K."/>
            <person name="Labutti K."/>
            <person name="Kuo R."/>
            <person name="Ohm R.A."/>
            <person name="Bhattacharya S.S."/>
            <person name="Shirouzu T."/>
            <person name="Yoshinaga Y."/>
            <person name="Martin F.M."/>
            <person name="Grigoriev I.V."/>
            <person name="Hibbett D.S."/>
        </authorList>
    </citation>
    <scope>NUCLEOTIDE SEQUENCE [LARGE SCALE GENOMIC DNA]</scope>
    <source>
        <strain evidence="1 2">HHB12029</strain>
    </source>
</reference>
<sequence length="502" mass="55661">MSGIRNRFTQEVVPISAERRNQSFDDQLAAGARVISLGDDVTQLVFSHLTLGECIVISHVCAYWRCLALADPFLWTELKGNAAIAQVLWARSGVMPVDATMMLTEDTITEVLTIIPQNLSRMVGLGVITRAAHSPPLMAWSEVLHILCQSAPLLERLHLERPDWWMRSPRPPIFPLRFRPSVHAPRLRTLAILNMVITNFSWLPSTLTSFAYGASGNGRILLTGPELHAILQCRSLENLWLSVVAGTISHAEIFAAGPASVSLKRLRLGPHWKGAALPLLDYIGHQSLQNIEFYDSLEFRPSSVLDSFQGHHMVIHPTTASRGDCNIVVSDSENRTRHIRATRLRLIAHYPSLWESLASLTLCGDTDALSDYWYPPVPRLGVLTLFYHRATAQRTLDPILLCKDDVPGGWDCPALHTLVFALASPSESGPDAQALKPINLPAKAVLRFVTDVLSSADVIRILVRGDGWRLTSEYGVLPSSFEIERMAEPIAAIEPDMVFRGF</sequence>
<organism evidence="1 2">
    <name type="scientific">Exidia glandulosa HHB12029</name>
    <dbReference type="NCBI Taxonomy" id="1314781"/>
    <lineage>
        <taxon>Eukaryota</taxon>
        <taxon>Fungi</taxon>
        <taxon>Dikarya</taxon>
        <taxon>Basidiomycota</taxon>
        <taxon>Agaricomycotina</taxon>
        <taxon>Agaricomycetes</taxon>
        <taxon>Auriculariales</taxon>
        <taxon>Exidiaceae</taxon>
        <taxon>Exidia</taxon>
    </lineage>
</organism>
<evidence type="ECO:0000313" key="2">
    <source>
        <dbReference type="Proteomes" id="UP000077266"/>
    </source>
</evidence>
<dbReference type="SUPFAM" id="SSF81383">
    <property type="entry name" value="F-box domain"/>
    <property type="match status" value="1"/>
</dbReference>
<gene>
    <name evidence="1" type="ORF">EXIGLDRAFT_837587</name>
</gene>
<evidence type="ECO:0000313" key="1">
    <source>
        <dbReference type="EMBL" id="KZV90749.1"/>
    </source>
</evidence>
<dbReference type="InParanoid" id="A0A166ACZ4"/>
<accession>A0A166ACZ4</accession>
<dbReference type="EMBL" id="KV426041">
    <property type="protein sequence ID" value="KZV90749.1"/>
    <property type="molecule type" value="Genomic_DNA"/>
</dbReference>
<dbReference type="AlphaFoldDB" id="A0A166ACZ4"/>
<protein>
    <submittedName>
        <fullName evidence="1">Uncharacterized protein</fullName>
    </submittedName>
</protein>
<dbReference type="Gene3D" id="1.20.1280.50">
    <property type="match status" value="1"/>
</dbReference>